<evidence type="ECO:0000313" key="9">
    <source>
        <dbReference type="EMBL" id="SDD04658.1"/>
    </source>
</evidence>
<dbReference type="PRINTS" id="PR00741">
    <property type="entry name" value="GLHYDRLASE29"/>
</dbReference>
<dbReference type="OrthoDB" id="974797at2"/>
<evidence type="ECO:0000256" key="5">
    <source>
        <dbReference type="ARBA" id="ARBA00022801"/>
    </source>
</evidence>
<keyword evidence="10" id="KW-1185">Reference proteome</keyword>
<evidence type="ECO:0000256" key="7">
    <source>
        <dbReference type="SAM" id="SignalP"/>
    </source>
</evidence>
<dbReference type="InterPro" id="IPR017853">
    <property type="entry name" value="GH"/>
</dbReference>
<evidence type="ECO:0000256" key="4">
    <source>
        <dbReference type="ARBA" id="ARBA00022729"/>
    </source>
</evidence>
<evidence type="ECO:0000256" key="2">
    <source>
        <dbReference type="ARBA" id="ARBA00007951"/>
    </source>
</evidence>
<dbReference type="InterPro" id="IPR013780">
    <property type="entry name" value="Glyco_hydro_b"/>
</dbReference>
<name>A0A1G6RJC3_NIADE</name>
<dbReference type="Pfam" id="PF01120">
    <property type="entry name" value="Alpha_L_fucos"/>
    <property type="match status" value="1"/>
</dbReference>
<keyword evidence="4 7" id="KW-0732">Signal</keyword>
<dbReference type="STRING" id="1285928.SAMN04487894_105302"/>
<dbReference type="Gene3D" id="2.60.40.1180">
    <property type="entry name" value="Golgi alpha-mannosidase II"/>
    <property type="match status" value="1"/>
</dbReference>
<dbReference type="InterPro" id="IPR016286">
    <property type="entry name" value="FUC_metazoa-typ"/>
</dbReference>
<proteinExistence type="inferred from homology"/>
<dbReference type="PANTHER" id="PTHR10030">
    <property type="entry name" value="ALPHA-L-FUCOSIDASE"/>
    <property type="match status" value="1"/>
</dbReference>
<dbReference type="EMBL" id="FMZO01000005">
    <property type="protein sequence ID" value="SDD04658.1"/>
    <property type="molecule type" value="Genomic_DNA"/>
</dbReference>
<dbReference type="InterPro" id="IPR057739">
    <property type="entry name" value="Glyco_hydro_29_N"/>
</dbReference>
<evidence type="ECO:0000256" key="1">
    <source>
        <dbReference type="ARBA" id="ARBA00004071"/>
    </source>
</evidence>
<dbReference type="GO" id="GO:0016139">
    <property type="term" value="P:glycoside catabolic process"/>
    <property type="evidence" value="ECO:0007669"/>
    <property type="project" value="TreeGrafter"/>
</dbReference>
<dbReference type="AlphaFoldDB" id="A0A1G6RJC3"/>
<dbReference type="InterPro" id="IPR000933">
    <property type="entry name" value="Glyco_hydro_29"/>
</dbReference>
<evidence type="ECO:0000256" key="3">
    <source>
        <dbReference type="ARBA" id="ARBA00012662"/>
    </source>
</evidence>
<dbReference type="SUPFAM" id="SSF51445">
    <property type="entry name" value="(Trans)glycosidases"/>
    <property type="match status" value="1"/>
</dbReference>
<keyword evidence="6" id="KW-0326">Glycosidase</keyword>
<evidence type="ECO:0000256" key="6">
    <source>
        <dbReference type="ARBA" id="ARBA00023295"/>
    </source>
</evidence>
<reference evidence="10" key="1">
    <citation type="submission" date="2016-10" db="EMBL/GenBank/DDBJ databases">
        <authorList>
            <person name="Varghese N."/>
            <person name="Submissions S."/>
        </authorList>
    </citation>
    <scope>NUCLEOTIDE SEQUENCE [LARGE SCALE GENOMIC DNA]</scope>
    <source>
        <strain evidence="10">DSM 25811 / CCM 8410 / LMG 26954 / E90</strain>
    </source>
</reference>
<feature type="signal peptide" evidence="7">
    <location>
        <begin position="1"/>
        <end position="19"/>
    </location>
</feature>
<keyword evidence="5" id="KW-0378">Hydrolase</keyword>
<evidence type="ECO:0000259" key="8">
    <source>
        <dbReference type="Pfam" id="PF01120"/>
    </source>
</evidence>
<feature type="chain" id="PRO_5011545740" description="alpha-L-fucosidase" evidence="7">
    <location>
        <begin position="20"/>
        <end position="588"/>
    </location>
</feature>
<accession>A0A1G6RJC3</accession>
<evidence type="ECO:0000313" key="10">
    <source>
        <dbReference type="Proteomes" id="UP000198757"/>
    </source>
</evidence>
<feature type="domain" description="Glycoside hydrolase family 29 N-terminal" evidence="8">
    <location>
        <begin position="38"/>
        <end position="347"/>
    </location>
</feature>
<dbReference type="Proteomes" id="UP000198757">
    <property type="component" value="Unassembled WGS sequence"/>
</dbReference>
<dbReference type="PANTHER" id="PTHR10030:SF37">
    <property type="entry name" value="ALPHA-L-FUCOSIDASE-RELATED"/>
    <property type="match status" value="1"/>
</dbReference>
<dbReference type="EC" id="3.2.1.51" evidence="3"/>
<gene>
    <name evidence="9" type="ORF">SAMN04487894_105302</name>
</gene>
<dbReference type="RefSeq" id="WP_090390266.1">
    <property type="nucleotide sequence ID" value="NZ_FMZO01000005.1"/>
</dbReference>
<dbReference type="GO" id="GO:0006004">
    <property type="term" value="P:fucose metabolic process"/>
    <property type="evidence" value="ECO:0007669"/>
    <property type="project" value="InterPro"/>
</dbReference>
<organism evidence="9 10">
    <name type="scientific">Niabella drilacis (strain DSM 25811 / CCM 8410 / CCUG 62505 / LMG 26954 / E90)</name>
    <dbReference type="NCBI Taxonomy" id="1285928"/>
    <lineage>
        <taxon>Bacteria</taxon>
        <taxon>Pseudomonadati</taxon>
        <taxon>Bacteroidota</taxon>
        <taxon>Chitinophagia</taxon>
        <taxon>Chitinophagales</taxon>
        <taxon>Chitinophagaceae</taxon>
        <taxon>Niabella</taxon>
    </lineage>
</organism>
<dbReference type="GO" id="GO:0005764">
    <property type="term" value="C:lysosome"/>
    <property type="evidence" value="ECO:0007669"/>
    <property type="project" value="TreeGrafter"/>
</dbReference>
<protein>
    <recommendedName>
        <fullName evidence="3">alpha-L-fucosidase</fullName>
        <ecNumber evidence="3">3.2.1.51</ecNumber>
    </recommendedName>
</protein>
<dbReference type="GO" id="GO:0004560">
    <property type="term" value="F:alpha-L-fucosidase activity"/>
    <property type="evidence" value="ECO:0007669"/>
    <property type="project" value="InterPro"/>
</dbReference>
<sequence>MKRFAIMICLLIACRGAKAQEMDKMWGSSQAKSKDGATRRAAFFDEANYAMFIHWGLFSQLANEWQGKTYYGIGEWLMNENMAGIPVEEYKKAVRGFNPKDFDAYAIARLAKDAGMKYIVITSKHHDGFAMYDSKACDFNVVQQTPFGRDPMKELSKACRELGLGFGFYYSHNQDWTYPGGNGGPAKDAAGNPKTFDDYFKEKCLPQVEEITRNYGDIALVWFDTPGGMPEKYAKQLVETVHRNQPGALVSGRVGYNLGDYQTLGDMETPLENISGLWEGIDVTNDSWGYAWYDENWKAPAQVLSGLIATVARGGTFMLNVGPDRSGVVPAPAQQSLRSAGKWIAKYPKVIYGAGASPWNHALPWGDVTTHGGDLYLSVLHWPARGKLYVPGLLSGVSGVSLLSGGQKKLKFRKEGSWLVIDVPFLSPDPLASVIKLTPENKIPLKVDPVQAVDPEWGIALSTKFATVQNGSVGKHQWMEKFGEWKTAYVVNNWKDNTAVTWDIVIKDPGYYAIDLKYAGAGRMVWRVANSEGIAIQNQQGADHIYASHPIGWLKFNEAGRHRVTVQLVEGDRGKASLTGMQIKPVVF</sequence>
<dbReference type="Gene3D" id="3.20.20.80">
    <property type="entry name" value="Glycosidases"/>
    <property type="match status" value="1"/>
</dbReference>
<comment type="function">
    <text evidence="1">Alpha-L-fucosidase is responsible for hydrolyzing the alpha-1,6-linked fucose joined to the reducing-end N-acetylglucosamine of the carbohydrate moieties of glycoproteins.</text>
</comment>
<comment type="similarity">
    <text evidence="2">Belongs to the glycosyl hydrolase 29 family.</text>
</comment>
<dbReference type="SMART" id="SM00812">
    <property type="entry name" value="Alpha_L_fucos"/>
    <property type="match status" value="1"/>
</dbReference>